<keyword evidence="2" id="KW-1185">Reference proteome</keyword>
<dbReference type="Pfam" id="PF08921">
    <property type="entry name" value="DUF1904"/>
    <property type="match status" value="1"/>
</dbReference>
<proteinExistence type="predicted"/>
<dbReference type="InterPro" id="IPR015017">
    <property type="entry name" value="DUF1904"/>
</dbReference>
<dbReference type="EMBL" id="UGGU01000003">
    <property type="protein sequence ID" value="STO31253.1"/>
    <property type="molecule type" value="Genomic_DNA"/>
</dbReference>
<dbReference type="RefSeq" id="WP_115269392.1">
    <property type="nucleotide sequence ID" value="NZ_CASFEE010000003.1"/>
</dbReference>
<gene>
    <name evidence="1" type="ORF">NCTC10723_00698</name>
</gene>
<evidence type="ECO:0000313" key="2">
    <source>
        <dbReference type="Proteomes" id="UP000255328"/>
    </source>
</evidence>
<name>A0A377GWN4_9FUSO</name>
<reference evidence="1 2" key="1">
    <citation type="submission" date="2018-06" db="EMBL/GenBank/DDBJ databases">
        <authorList>
            <consortium name="Pathogen Informatics"/>
            <person name="Doyle S."/>
        </authorList>
    </citation>
    <scope>NUCLEOTIDE SEQUENCE [LARGE SCALE GENOMIC DNA]</scope>
    <source>
        <strain evidence="1 2">NCTC10723</strain>
    </source>
</reference>
<organism evidence="1 2">
    <name type="scientific">Fusobacterium necrogenes</name>
    <dbReference type="NCBI Taxonomy" id="858"/>
    <lineage>
        <taxon>Bacteria</taxon>
        <taxon>Fusobacteriati</taxon>
        <taxon>Fusobacteriota</taxon>
        <taxon>Fusobacteriia</taxon>
        <taxon>Fusobacteriales</taxon>
        <taxon>Fusobacteriaceae</taxon>
        <taxon>Fusobacterium</taxon>
    </lineage>
</organism>
<protein>
    <submittedName>
        <fullName evidence="1">Domain of uncharacterized function (DUF1904)</fullName>
    </submittedName>
</protein>
<dbReference type="AlphaFoldDB" id="A0A377GWN4"/>
<dbReference type="Proteomes" id="UP000255328">
    <property type="component" value="Unassembled WGS sequence"/>
</dbReference>
<dbReference type="SUPFAM" id="SSF55331">
    <property type="entry name" value="Tautomerase/MIF"/>
    <property type="match status" value="1"/>
</dbReference>
<dbReference type="Gene3D" id="3.30.429.10">
    <property type="entry name" value="Macrophage Migration Inhibitory Factor"/>
    <property type="match status" value="1"/>
</dbReference>
<dbReference type="InterPro" id="IPR014347">
    <property type="entry name" value="Tautomerase/MIF_sf"/>
</dbReference>
<accession>A0A377GWN4</accession>
<evidence type="ECO:0000313" key="1">
    <source>
        <dbReference type="EMBL" id="STO31253.1"/>
    </source>
</evidence>
<dbReference type="OrthoDB" id="5587545at2"/>
<sequence length="109" mass="12899">MPHLKIRGIPKQPIIENSKELIDGLTEIVKCDRTWFTIEHIDTEYIFDGRIVEGYTFVELFWFERTPEVKKQVADFITKFIKKINGNKDCCVIFFPLQGENYCDNGKFF</sequence>